<organism evidence="1">
    <name type="scientific">Thermocrinis ruber</name>
    <dbReference type="NCBI Taxonomy" id="75906"/>
    <lineage>
        <taxon>Bacteria</taxon>
        <taxon>Pseudomonadati</taxon>
        <taxon>Aquificota</taxon>
        <taxon>Aquificia</taxon>
        <taxon>Aquificales</taxon>
        <taxon>Aquificaceae</taxon>
        <taxon>Thermocrinis</taxon>
    </lineage>
</organism>
<dbReference type="AlphaFoldDB" id="A0A7C5SXS7"/>
<name>A0A7C5SXS7_9AQUI</name>
<evidence type="ECO:0000313" key="1">
    <source>
        <dbReference type="EMBL" id="HHO74463.1"/>
    </source>
</evidence>
<accession>A0A7C5SXS7</accession>
<protein>
    <submittedName>
        <fullName evidence="1">Uncharacterized protein</fullName>
    </submittedName>
</protein>
<comment type="caution">
    <text evidence="1">The sequence shown here is derived from an EMBL/GenBank/DDBJ whole genome shotgun (WGS) entry which is preliminary data.</text>
</comment>
<sequence length="155" mass="18278">MKTMWRERYVKGLELWVATFGDVAFLYPNLIRDLWLRPKKIADDIILLRDFSADKISEFVVDAESNSTPTMNFALCRRVHSEVILVYGKNTKLVFEENGKTVHKPDKVSYFRYRNTEIYQLYPRTDYHIKHELVKLLTPDGEIVINSALEVELKH</sequence>
<dbReference type="EMBL" id="DSAC01000095">
    <property type="protein sequence ID" value="HHO74463.1"/>
    <property type="molecule type" value="Genomic_DNA"/>
</dbReference>
<reference evidence="1" key="1">
    <citation type="journal article" date="2020" name="mSystems">
        <title>Genome- and Community-Level Interaction Insights into Carbon Utilization and Element Cycling Functions of Hydrothermarchaeota in Hydrothermal Sediment.</title>
        <authorList>
            <person name="Zhou Z."/>
            <person name="Liu Y."/>
            <person name="Xu W."/>
            <person name="Pan J."/>
            <person name="Luo Z.H."/>
            <person name="Li M."/>
        </authorList>
    </citation>
    <scope>NUCLEOTIDE SEQUENCE [LARGE SCALE GENOMIC DNA]</scope>
    <source>
        <strain evidence="1">SpSt-114</strain>
    </source>
</reference>
<proteinExistence type="predicted"/>
<gene>
    <name evidence="1" type="ORF">ENN04_07535</name>
</gene>